<dbReference type="AlphaFoldDB" id="A0A448WU02"/>
<dbReference type="EMBL" id="CAAALY010045535">
    <property type="protein sequence ID" value="VEL20260.1"/>
    <property type="molecule type" value="Genomic_DNA"/>
</dbReference>
<dbReference type="OrthoDB" id="78088at2759"/>
<dbReference type="InterPro" id="IPR012502">
    <property type="entry name" value="WAPL_dom"/>
</dbReference>
<feature type="region of interest" description="Disordered" evidence="1">
    <location>
        <begin position="166"/>
        <end position="195"/>
    </location>
</feature>
<gene>
    <name evidence="3" type="ORF">PXEA_LOCUS13700</name>
</gene>
<reference evidence="3" key="1">
    <citation type="submission" date="2018-11" db="EMBL/GenBank/DDBJ databases">
        <authorList>
            <consortium name="Pathogen Informatics"/>
        </authorList>
    </citation>
    <scope>NUCLEOTIDE SEQUENCE</scope>
</reference>
<feature type="region of interest" description="Disordered" evidence="1">
    <location>
        <begin position="97"/>
        <end position="135"/>
    </location>
</feature>
<comment type="caution">
    <text evidence="3">The sequence shown here is derived from an EMBL/GenBank/DDBJ whole genome shotgun (WGS) entry which is preliminary data.</text>
</comment>
<name>A0A448WU02_9PLAT</name>
<evidence type="ECO:0000256" key="1">
    <source>
        <dbReference type="SAM" id="MobiDB-lite"/>
    </source>
</evidence>
<feature type="compositionally biased region" description="Low complexity" evidence="1">
    <location>
        <begin position="177"/>
        <end position="195"/>
    </location>
</feature>
<protein>
    <recommendedName>
        <fullName evidence="2">WAPL domain-containing protein</fullName>
    </recommendedName>
</protein>
<sequence length="195" mass="20364">MLLGCILQTSPRYTERIRGKLPNGRFRPLAIMLAKLLSFLSLAKGVGSSGSESIKRIIHILEAQDQLQPQKQMALSISNSTTIGSVITPSITTAIPRTGSLRPSLSASQTEPTPNGARPATNFTPETTGLSYSSSAGRITRTSIIGLHSNQSLSSSSASTTVTISNSVTDPKTDGVSALSSSSSGTLAGRSSRRC</sequence>
<feature type="compositionally biased region" description="Polar residues" evidence="1">
    <location>
        <begin position="121"/>
        <end position="135"/>
    </location>
</feature>
<dbReference type="PROSITE" id="PS51271">
    <property type="entry name" value="WAPL"/>
    <property type="match status" value="1"/>
</dbReference>
<feature type="compositionally biased region" description="Polar residues" evidence="1">
    <location>
        <begin position="97"/>
        <end position="113"/>
    </location>
</feature>
<proteinExistence type="predicted"/>
<dbReference type="Proteomes" id="UP000784294">
    <property type="component" value="Unassembled WGS sequence"/>
</dbReference>
<organism evidence="3 4">
    <name type="scientific">Protopolystoma xenopodis</name>
    <dbReference type="NCBI Taxonomy" id="117903"/>
    <lineage>
        <taxon>Eukaryota</taxon>
        <taxon>Metazoa</taxon>
        <taxon>Spiralia</taxon>
        <taxon>Lophotrochozoa</taxon>
        <taxon>Platyhelminthes</taxon>
        <taxon>Monogenea</taxon>
        <taxon>Polyopisthocotylea</taxon>
        <taxon>Polystomatidea</taxon>
        <taxon>Polystomatidae</taxon>
        <taxon>Protopolystoma</taxon>
    </lineage>
</organism>
<evidence type="ECO:0000259" key="2">
    <source>
        <dbReference type="PROSITE" id="PS51271"/>
    </source>
</evidence>
<evidence type="ECO:0000313" key="3">
    <source>
        <dbReference type="EMBL" id="VEL20260.1"/>
    </source>
</evidence>
<keyword evidence="4" id="KW-1185">Reference proteome</keyword>
<evidence type="ECO:0000313" key="4">
    <source>
        <dbReference type="Proteomes" id="UP000784294"/>
    </source>
</evidence>
<dbReference type="InterPro" id="IPR011989">
    <property type="entry name" value="ARM-like"/>
</dbReference>
<accession>A0A448WU02</accession>
<dbReference type="Gene3D" id="1.25.10.10">
    <property type="entry name" value="Leucine-rich Repeat Variant"/>
    <property type="match status" value="1"/>
</dbReference>
<feature type="domain" description="WAPL" evidence="2">
    <location>
        <begin position="1"/>
        <end position="43"/>
    </location>
</feature>